<dbReference type="AlphaFoldDB" id="A0A1G1XB23"/>
<keyword evidence="1" id="KW-1133">Transmembrane helix</keyword>
<organism evidence="2 3">
    <name type="scientific">Candidatus Andersenbacteria bacterium RIFCSPHIGHO2_12_FULL_45_11b</name>
    <dbReference type="NCBI Taxonomy" id="1797282"/>
    <lineage>
        <taxon>Bacteria</taxon>
        <taxon>Candidatus Anderseniibacteriota</taxon>
    </lineage>
</organism>
<evidence type="ECO:0000313" key="2">
    <source>
        <dbReference type="EMBL" id="OGY37253.1"/>
    </source>
</evidence>
<name>A0A1G1XB23_9BACT</name>
<protein>
    <recommendedName>
        <fullName evidence="4">DUF3352 domain-containing protein</fullName>
    </recommendedName>
</protein>
<sequence>MGEGITIRTMKDDLADLHVRGGGSALEQKTKKELQPIPQRAAKMRTAFIRLGIALLIVVGVAGGVYGYTAWQRQSAIPVLSTQQLAITDVIPESASMVVVYDISSDANRATTRSLWASALDQQGQASNPVTGNPTELLDVSDVTSIYFFTVLDDPAPFLVVQSTETTKNYLSQLSGVKFVENGGWLIAHITTIDKYVDDIGKGTFASSSDSALIGGSDGFVVRYIVSPSAVTQALSLPSNMMLNRKQVVFDINESASDGALHGKYQISESAVPAAVIPDTAQLTSLVPNDPNTLRVGDNFYNDILEFQKNYSVFDATTFSEPAIQQFIAKLATPYALYTRTGADGVPDTGLIIQLPGSLHAQLGHKDQVIENLLISMSPFVTGRKLDSQIVFGDGMNGGVPIRYANLEGQTAALDYTIGDDYILIATSREGMQRLSEMAIGNGSDMLSQDPWTAIVRATQDLVPSNMVIGAIKDPATLAILPQGVLHATASVLVTTKKDNTGINTHATILFTE</sequence>
<accession>A0A1G1XB23</accession>
<gene>
    <name evidence="2" type="ORF">A3E36_01030</name>
</gene>
<evidence type="ECO:0000313" key="3">
    <source>
        <dbReference type="Proteomes" id="UP000177941"/>
    </source>
</evidence>
<reference evidence="2 3" key="1">
    <citation type="journal article" date="2016" name="Nat. Commun.">
        <title>Thousands of microbial genomes shed light on interconnected biogeochemical processes in an aquifer system.</title>
        <authorList>
            <person name="Anantharaman K."/>
            <person name="Brown C.T."/>
            <person name="Hug L.A."/>
            <person name="Sharon I."/>
            <person name="Castelle C.J."/>
            <person name="Probst A.J."/>
            <person name="Thomas B.C."/>
            <person name="Singh A."/>
            <person name="Wilkins M.J."/>
            <person name="Karaoz U."/>
            <person name="Brodie E.L."/>
            <person name="Williams K.H."/>
            <person name="Hubbard S.S."/>
            <person name="Banfield J.F."/>
        </authorList>
    </citation>
    <scope>NUCLEOTIDE SEQUENCE [LARGE SCALE GENOMIC DNA]</scope>
</reference>
<evidence type="ECO:0008006" key="4">
    <source>
        <dbReference type="Google" id="ProtNLM"/>
    </source>
</evidence>
<evidence type="ECO:0000256" key="1">
    <source>
        <dbReference type="SAM" id="Phobius"/>
    </source>
</evidence>
<dbReference type="EMBL" id="MHHS01000015">
    <property type="protein sequence ID" value="OGY37253.1"/>
    <property type="molecule type" value="Genomic_DNA"/>
</dbReference>
<keyword evidence="1" id="KW-0472">Membrane</keyword>
<feature type="transmembrane region" description="Helical" evidence="1">
    <location>
        <begin position="47"/>
        <end position="71"/>
    </location>
</feature>
<proteinExistence type="predicted"/>
<comment type="caution">
    <text evidence="2">The sequence shown here is derived from an EMBL/GenBank/DDBJ whole genome shotgun (WGS) entry which is preliminary data.</text>
</comment>
<keyword evidence="1" id="KW-0812">Transmembrane</keyword>
<dbReference type="Proteomes" id="UP000177941">
    <property type="component" value="Unassembled WGS sequence"/>
</dbReference>